<dbReference type="InterPro" id="IPR013324">
    <property type="entry name" value="RNA_pol_sigma_r3/r4-like"/>
</dbReference>
<organism evidence="1">
    <name type="scientific">mine drainage metagenome</name>
    <dbReference type="NCBI Taxonomy" id="410659"/>
    <lineage>
        <taxon>unclassified sequences</taxon>
        <taxon>metagenomes</taxon>
        <taxon>ecological metagenomes</taxon>
    </lineage>
</organism>
<dbReference type="AlphaFoldDB" id="E6Q092"/>
<dbReference type="InterPro" id="IPR036388">
    <property type="entry name" value="WH-like_DNA-bd_sf"/>
</dbReference>
<reference evidence="1" key="1">
    <citation type="submission" date="2009-10" db="EMBL/GenBank/DDBJ databases">
        <title>Diversity of trophic interactions inside an arsenic-rich microbial ecosystem.</title>
        <authorList>
            <person name="Bertin P.N."/>
            <person name="Heinrich-Salmeron A."/>
            <person name="Pelletier E."/>
            <person name="Goulhen-Chollet F."/>
            <person name="Arsene-Ploetze F."/>
            <person name="Gallien S."/>
            <person name="Calteau A."/>
            <person name="Vallenet D."/>
            <person name="Casiot C."/>
            <person name="Chane-Woon-Ming B."/>
            <person name="Giloteaux L."/>
            <person name="Barakat M."/>
            <person name="Bonnefoy V."/>
            <person name="Bruneel O."/>
            <person name="Chandler M."/>
            <person name="Cleiss J."/>
            <person name="Duran R."/>
            <person name="Elbaz-Poulichet F."/>
            <person name="Fonknechten N."/>
            <person name="Lauga B."/>
            <person name="Mornico D."/>
            <person name="Ortet P."/>
            <person name="Schaeffer C."/>
            <person name="Siguier P."/>
            <person name="Alexander Thil Smith A."/>
            <person name="Van Dorsselaer A."/>
            <person name="Weissenbach J."/>
            <person name="Medigue C."/>
            <person name="Le Paslier D."/>
        </authorList>
    </citation>
    <scope>NUCLEOTIDE SEQUENCE</scope>
</reference>
<dbReference type="Gene3D" id="1.10.10.10">
    <property type="entry name" value="Winged helix-like DNA-binding domain superfamily/Winged helix DNA-binding domain"/>
    <property type="match status" value="1"/>
</dbReference>
<accession>E6Q092</accession>
<dbReference type="EMBL" id="CABN01000152">
    <property type="protein sequence ID" value="CBI00601.1"/>
    <property type="molecule type" value="Genomic_DNA"/>
</dbReference>
<evidence type="ECO:0000313" key="1">
    <source>
        <dbReference type="EMBL" id="CBI00601.1"/>
    </source>
</evidence>
<comment type="caution">
    <text evidence="1">The sequence shown here is derived from an EMBL/GenBank/DDBJ whole genome shotgun (WGS) entry which is preliminary data.</text>
</comment>
<gene>
    <name evidence="1" type="ORF">CARN3_0146</name>
</gene>
<name>E6Q092_9ZZZZ</name>
<dbReference type="SUPFAM" id="SSF88659">
    <property type="entry name" value="Sigma3 and sigma4 domains of RNA polymerase sigma factors"/>
    <property type="match status" value="1"/>
</dbReference>
<sequence length="192" mass="20168">MSDTKKPAKDGSLVLEEVAGELYHIGSMLLGDGEETIRLIERAVATAEIPSCCDGDQAMHSARVALAAASIELLEDRDPSTLAAPKGDFGLPNCIGDDDLSAAGVTAAELETMLAGPGRQRLRGWLEELPVVERVIFVLRAVAGLSTPEVAGLLALHGGKAAQGWMPEAVSNLFRQALCSLASQLLLDSAHR</sequence>
<proteinExistence type="predicted"/>
<protein>
    <submittedName>
        <fullName evidence="1">Uncharacterized protein</fullName>
    </submittedName>
</protein>